<dbReference type="InterPro" id="IPR045010">
    <property type="entry name" value="MDR_fam"/>
</dbReference>
<dbReference type="InterPro" id="IPR011032">
    <property type="entry name" value="GroES-like_sf"/>
</dbReference>
<dbReference type="PANTHER" id="PTHR43205">
    <property type="entry name" value="PROSTAGLANDIN REDUCTASE"/>
    <property type="match status" value="1"/>
</dbReference>
<dbReference type="GeneID" id="2870152"/>
<dbReference type="Proteomes" id="UP000000560">
    <property type="component" value="Chromosome IV"/>
</dbReference>
<gene>
    <name evidence="5" type="ORF">ANIA_07199</name>
</gene>
<accession>C8VD23</accession>
<dbReference type="Gene3D" id="3.40.50.720">
    <property type="entry name" value="NAD(P)-binding Rossmann-like Domain"/>
    <property type="match status" value="1"/>
</dbReference>
<feature type="domain" description="Oxidoreductase N-terminal" evidence="4">
    <location>
        <begin position="5"/>
        <end position="121"/>
    </location>
</feature>
<dbReference type="FunCoup" id="Q5AWY1">
    <property type="interactions" value="386"/>
</dbReference>
<dbReference type="OMA" id="DKVMGMT"/>
<dbReference type="CDD" id="cd05288">
    <property type="entry name" value="PGDH"/>
    <property type="match status" value="1"/>
</dbReference>
<evidence type="ECO:0000259" key="4">
    <source>
        <dbReference type="Pfam" id="PF16884"/>
    </source>
</evidence>
<dbReference type="AlphaFoldDB" id="Q5AWY1"/>
<keyword evidence="6" id="KW-1185">Reference proteome</keyword>
<dbReference type="eggNOG" id="KOG1196">
    <property type="taxonomic scope" value="Eukaryota"/>
</dbReference>
<evidence type="ECO:0000256" key="2">
    <source>
        <dbReference type="SAM" id="MobiDB-lite"/>
    </source>
</evidence>
<feature type="region of interest" description="Disordered" evidence="2">
    <location>
        <begin position="1"/>
        <end position="23"/>
    </location>
</feature>
<dbReference type="InterPro" id="IPR036291">
    <property type="entry name" value="NAD(P)-bd_dom_sf"/>
</dbReference>
<dbReference type="InterPro" id="IPR041694">
    <property type="entry name" value="ADH_N_2"/>
</dbReference>
<dbReference type="Pfam" id="PF00107">
    <property type="entry name" value="ADH_zinc_N"/>
    <property type="match status" value="1"/>
</dbReference>
<sequence length="371" mass="40780">MPSSKQWILANKPTDLPTLSGPTPTFKLTSADVPKPSSSQALVKTLMLSNDPAQRTWIVPNADPERLYLPPVQEGSPMSAFALAEVVESGSPNELPVGSLVLCPTNWTEYSVHEIKTLQKIQPIEGLDLGHFLGALGMTAVTAYYGIKEVAGTTKDDTVVVSGAAGATGSMVVQIAKKIIGCKRVIGIAGTDDKCRWVETLGADVCINYKKDSFEQDLIKETEGFVEVYFDNVGGNILDLMLTRMKRHGRIAACADDKQEVISMRLHIRGFIVLDYYHKFSDVIAELTQAWKEGKIVVDESMQTVVEAKFEDIPNVWMKLFEGGNTGKLCTKIVSRRHRVRRGKEKRQVLIIIAATGCLNLWSPINVKSMA</sequence>
<dbReference type="HOGENOM" id="CLU_026673_29_2_1"/>
<protein>
    <recommendedName>
        <fullName evidence="7">Enoyl reductase (ER) domain-containing protein</fullName>
    </recommendedName>
</protein>
<dbReference type="SUPFAM" id="SSF51735">
    <property type="entry name" value="NAD(P)-binding Rossmann-fold domains"/>
    <property type="match status" value="1"/>
</dbReference>
<dbReference type="OrthoDB" id="809632at2759"/>
<proteinExistence type="predicted"/>
<name>Q5AWY1_EMENI</name>
<keyword evidence="1" id="KW-0560">Oxidoreductase</keyword>
<dbReference type="Pfam" id="PF16884">
    <property type="entry name" value="ADH_N_2"/>
    <property type="match status" value="1"/>
</dbReference>
<evidence type="ECO:0008006" key="7">
    <source>
        <dbReference type="Google" id="ProtNLM"/>
    </source>
</evidence>
<feature type="domain" description="Alcohol dehydrogenase-like C-terminal" evidence="3">
    <location>
        <begin position="168"/>
        <end position="286"/>
    </location>
</feature>
<organism evidence="5 6">
    <name type="scientific">Emericella nidulans (strain FGSC A4 / ATCC 38163 / CBS 112.46 / NRRL 194 / M139)</name>
    <name type="common">Aspergillus nidulans</name>
    <dbReference type="NCBI Taxonomy" id="227321"/>
    <lineage>
        <taxon>Eukaryota</taxon>
        <taxon>Fungi</taxon>
        <taxon>Dikarya</taxon>
        <taxon>Ascomycota</taxon>
        <taxon>Pezizomycotina</taxon>
        <taxon>Eurotiomycetes</taxon>
        <taxon>Eurotiomycetidae</taxon>
        <taxon>Eurotiales</taxon>
        <taxon>Aspergillaceae</taxon>
        <taxon>Aspergillus</taxon>
        <taxon>Aspergillus subgen. Nidulantes</taxon>
    </lineage>
</organism>
<evidence type="ECO:0000259" key="3">
    <source>
        <dbReference type="Pfam" id="PF00107"/>
    </source>
</evidence>
<reference evidence="6" key="2">
    <citation type="journal article" date="2009" name="Fungal Genet. Biol.">
        <title>The 2008 update of the Aspergillus nidulans genome annotation: a community effort.</title>
        <authorList>
            <person name="Wortman J.R."/>
            <person name="Gilsenan J.M."/>
            <person name="Joardar V."/>
            <person name="Deegan J."/>
            <person name="Clutterbuck J."/>
            <person name="Andersen M.R."/>
            <person name="Archer D."/>
            <person name="Bencina M."/>
            <person name="Braus G."/>
            <person name="Coutinho P."/>
            <person name="von Dohren H."/>
            <person name="Doonan J."/>
            <person name="Driessen A.J."/>
            <person name="Durek P."/>
            <person name="Espeso E."/>
            <person name="Fekete E."/>
            <person name="Flipphi M."/>
            <person name="Estrada C.G."/>
            <person name="Geysens S."/>
            <person name="Goldman G."/>
            <person name="de Groot P.W."/>
            <person name="Hansen K."/>
            <person name="Harris S.D."/>
            <person name="Heinekamp T."/>
            <person name="Helmstaedt K."/>
            <person name="Henrissat B."/>
            <person name="Hofmann G."/>
            <person name="Homan T."/>
            <person name="Horio T."/>
            <person name="Horiuchi H."/>
            <person name="James S."/>
            <person name="Jones M."/>
            <person name="Karaffa L."/>
            <person name="Karanyi Z."/>
            <person name="Kato M."/>
            <person name="Keller N."/>
            <person name="Kelly D.E."/>
            <person name="Kiel J.A."/>
            <person name="Kim J.M."/>
            <person name="van der Klei I.J."/>
            <person name="Klis F.M."/>
            <person name="Kovalchuk A."/>
            <person name="Krasevec N."/>
            <person name="Kubicek C.P."/>
            <person name="Liu B."/>
            <person name="Maccabe A."/>
            <person name="Meyer V."/>
            <person name="Mirabito P."/>
            <person name="Miskei M."/>
            <person name="Mos M."/>
            <person name="Mullins J."/>
            <person name="Nelson D.R."/>
            <person name="Nielsen J."/>
            <person name="Oakley B.R."/>
            <person name="Osmani S.A."/>
            <person name="Pakula T."/>
            <person name="Paszewski A."/>
            <person name="Paulsen I."/>
            <person name="Pilsyk S."/>
            <person name="Pocsi I."/>
            <person name="Punt P.J."/>
            <person name="Ram A.F."/>
            <person name="Ren Q."/>
            <person name="Robellet X."/>
            <person name="Robson G."/>
            <person name="Seiboth B."/>
            <person name="van Solingen P."/>
            <person name="Specht T."/>
            <person name="Sun J."/>
            <person name="Taheri-Talesh N."/>
            <person name="Takeshita N."/>
            <person name="Ussery D."/>
            <person name="vanKuyk P.A."/>
            <person name="Visser H."/>
            <person name="van de Vondervoort P.J."/>
            <person name="de Vries R.P."/>
            <person name="Walton J."/>
            <person name="Xiang X."/>
            <person name="Xiong Y."/>
            <person name="Zeng A.P."/>
            <person name="Brandt B.W."/>
            <person name="Cornell M.J."/>
            <person name="van den Hondel C.A."/>
            <person name="Visser J."/>
            <person name="Oliver S.G."/>
            <person name="Turner G."/>
        </authorList>
    </citation>
    <scope>GENOME REANNOTATION</scope>
    <source>
        <strain evidence="6">FGSC A4 / ATCC 38163 / CBS 112.46 / NRRL 194 / M139</strain>
    </source>
</reference>
<dbReference type="PANTHER" id="PTHR43205:SF19">
    <property type="entry name" value="ENOYL REDUCTASE (ER) DOMAIN-CONTAINING PROTEIN"/>
    <property type="match status" value="1"/>
</dbReference>
<accession>Q5AWY1</accession>
<dbReference type="KEGG" id="ani:ANIA_07199"/>
<dbReference type="InterPro" id="IPR013149">
    <property type="entry name" value="ADH-like_C"/>
</dbReference>
<evidence type="ECO:0000313" key="6">
    <source>
        <dbReference type="Proteomes" id="UP000000560"/>
    </source>
</evidence>
<evidence type="ECO:0000313" key="5">
    <source>
        <dbReference type="EMBL" id="CBF78881.1"/>
    </source>
</evidence>
<evidence type="ECO:0000256" key="1">
    <source>
        <dbReference type="ARBA" id="ARBA00023002"/>
    </source>
</evidence>
<dbReference type="RefSeq" id="XP_664803.1">
    <property type="nucleotide sequence ID" value="XM_659711.1"/>
</dbReference>
<reference evidence="6" key="1">
    <citation type="journal article" date="2005" name="Nature">
        <title>Sequencing of Aspergillus nidulans and comparative analysis with A. fumigatus and A. oryzae.</title>
        <authorList>
            <person name="Galagan J.E."/>
            <person name="Calvo S.E."/>
            <person name="Cuomo C."/>
            <person name="Ma L.J."/>
            <person name="Wortman J.R."/>
            <person name="Batzoglou S."/>
            <person name="Lee S.I."/>
            <person name="Basturkmen M."/>
            <person name="Spevak C.C."/>
            <person name="Clutterbuck J."/>
            <person name="Kapitonov V."/>
            <person name="Jurka J."/>
            <person name="Scazzocchio C."/>
            <person name="Farman M."/>
            <person name="Butler J."/>
            <person name="Purcell S."/>
            <person name="Harris S."/>
            <person name="Braus G.H."/>
            <person name="Draht O."/>
            <person name="Busch S."/>
            <person name="D'Enfert C."/>
            <person name="Bouchier C."/>
            <person name="Goldman G.H."/>
            <person name="Bell-Pedersen D."/>
            <person name="Griffiths-Jones S."/>
            <person name="Doonan J.H."/>
            <person name="Yu J."/>
            <person name="Vienken K."/>
            <person name="Pain A."/>
            <person name="Freitag M."/>
            <person name="Selker E.U."/>
            <person name="Archer D.B."/>
            <person name="Penalva M.A."/>
            <person name="Oakley B.R."/>
            <person name="Momany M."/>
            <person name="Tanaka T."/>
            <person name="Kumagai T."/>
            <person name="Asai K."/>
            <person name="Machida M."/>
            <person name="Nierman W.C."/>
            <person name="Denning D.W."/>
            <person name="Caddick M."/>
            <person name="Hynes M."/>
            <person name="Paoletti M."/>
            <person name="Fischer R."/>
            <person name="Miller B."/>
            <person name="Dyer P."/>
            <person name="Sachs M.S."/>
            <person name="Osmani S.A."/>
            <person name="Birren B.W."/>
        </authorList>
    </citation>
    <scope>NUCLEOTIDE SEQUENCE [LARGE SCALE GENOMIC DNA]</scope>
    <source>
        <strain evidence="6">FGSC A4 / ATCC 38163 / CBS 112.46 / NRRL 194 / M139</strain>
    </source>
</reference>
<dbReference type="GO" id="GO:0016628">
    <property type="term" value="F:oxidoreductase activity, acting on the CH-CH group of donors, NAD or NADP as acceptor"/>
    <property type="evidence" value="ECO:0007669"/>
    <property type="project" value="InterPro"/>
</dbReference>
<dbReference type="Gene3D" id="3.90.180.10">
    <property type="entry name" value="Medium-chain alcohol dehydrogenases, catalytic domain"/>
    <property type="match status" value="1"/>
</dbReference>
<dbReference type="SUPFAM" id="SSF50129">
    <property type="entry name" value="GroES-like"/>
    <property type="match status" value="1"/>
</dbReference>
<dbReference type="EMBL" id="BN001304">
    <property type="protein sequence ID" value="CBF78881.1"/>
    <property type="molecule type" value="Genomic_DNA"/>
</dbReference>
<dbReference type="InParanoid" id="Q5AWY1"/>